<dbReference type="Gene3D" id="2.30.110.10">
    <property type="entry name" value="Electron Transport, Fmn-binding Protein, Chain A"/>
    <property type="match status" value="1"/>
</dbReference>
<dbReference type="PANTHER" id="PTHR35176">
    <property type="entry name" value="HEME OXYGENASE HI_0854-RELATED"/>
    <property type="match status" value="1"/>
</dbReference>
<dbReference type="RefSeq" id="WP_344520044.1">
    <property type="nucleotide sequence ID" value="NZ_BAAAUG010000026.1"/>
</dbReference>
<dbReference type="PANTHER" id="PTHR35176:SF1">
    <property type="entry name" value="F420H(2)-DEPENDENT BILIVERDIN REDUCTASE"/>
    <property type="match status" value="1"/>
</dbReference>
<dbReference type="InterPro" id="IPR011576">
    <property type="entry name" value="Pyridox_Oxase_N"/>
</dbReference>
<protein>
    <submittedName>
        <fullName evidence="3">TIGR03618 family F420-dependent PPOX class oxidoreductase</fullName>
    </submittedName>
</protein>
<accession>A0ABP6MAL1</accession>
<evidence type="ECO:0000313" key="4">
    <source>
        <dbReference type="Proteomes" id="UP001501637"/>
    </source>
</evidence>
<gene>
    <name evidence="3" type="ORF">GCM10010449_18150</name>
</gene>
<dbReference type="SUPFAM" id="SSF50475">
    <property type="entry name" value="FMN-binding split barrel"/>
    <property type="match status" value="1"/>
</dbReference>
<organism evidence="3 4">
    <name type="scientific">Streptomyces rectiviolaceus</name>
    <dbReference type="NCBI Taxonomy" id="332591"/>
    <lineage>
        <taxon>Bacteria</taxon>
        <taxon>Bacillati</taxon>
        <taxon>Actinomycetota</taxon>
        <taxon>Actinomycetes</taxon>
        <taxon>Kitasatosporales</taxon>
        <taxon>Streptomycetaceae</taxon>
        <taxon>Streptomyces</taxon>
    </lineage>
</organism>
<evidence type="ECO:0000256" key="1">
    <source>
        <dbReference type="ARBA" id="ARBA00023002"/>
    </source>
</evidence>
<reference evidence="4" key="1">
    <citation type="journal article" date="2019" name="Int. J. Syst. Evol. Microbiol.">
        <title>The Global Catalogue of Microorganisms (GCM) 10K type strain sequencing project: providing services to taxonomists for standard genome sequencing and annotation.</title>
        <authorList>
            <consortium name="The Broad Institute Genomics Platform"/>
            <consortium name="The Broad Institute Genome Sequencing Center for Infectious Disease"/>
            <person name="Wu L."/>
            <person name="Ma J."/>
        </authorList>
    </citation>
    <scope>NUCLEOTIDE SEQUENCE [LARGE SCALE GENOMIC DNA]</scope>
    <source>
        <strain evidence="4">JCM 9092</strain>
    </source>
</reference>
<dbReference type="InterPro" id="IPR012349">
    <property type="entry name" value="Split_barrel_FMN-bd"/>
</dbReference>
<dbReference type="Proteomes" id="UP001501637">
    <property type="component" value="Unassembled WGS sequence"/>
</dbReference>
<comment type="caution">
    <text evidence="3">The sequence shown here is derived from an EMBL/GenBank/DDBJ whole genome shotgun (WGS) entry which is preliminary data.</text>
</comment>
<keyword evidence="1" id="KW-0560">Oxidoreductase</keyword>
<proteinExistence type="predicted"/>
<dbReference type="Pfam" id="PF01243">
    <property type="entry name" value="PNPOx_N"/>
    <property type="match status" value="1"/>
</dbReference>
<evidence type="ECO:0000259" key="2">
    <source>
        <dbReference type="Pfam" id="PF01243"/>
    </source>
</evidence>
<name>A0ABP6MAL1_9ACTN</name>
<dbReference type="InterPro" id="IPR052019">
    <property type="entry name" value="F420H2_bilvrd_red/Heme_oxyg"/>
</dbReference>
<sequence length="144" mass="15703">MAMDPHHPTPAYLSFWRERHLCTLTTLRPDGTPHVVPVGVTYDPEAGVARVLASKSSAKVSHVLAATAVEGPGARVAVCQVDGRRWATLEGYACVRTEEAEIAEGERRYEERYQRAPRPNPNRVLIEITLTRAMGSKAAAGVKA</sequence>
<dbReference type="EMBL" id="BAAAUG010000026">
    <property type="protein sequence ID" value="GAA3094859.1"/>
    <property type="molecule type" value="Genomic_DNA"/>
</dbReference>
<evidence type="ECO:0000313" key="3">
    <source>
        <dbReference type="EMBL" id="GAA3094859.1"/>
    </source>
</evidence>
<feature type="domain" description="Pyridoxamine 5'-phosphate oxidase N-terminal" evidence="2">
    <location>
        <begin position="9"/>
        <end position="132"/>
    </location>
</feature>
<keyword evidence="4" id="KW-1185">Reference proteome</keyword>